<dbReference type="Proteomes" id="UP001139366">
    <property type="component" value="Unassembled WGS sequence"/>
</dbReference>
<dbReference type="EMBL" id="JAINUY010000001">
    <property type="protein sequence ID" value="MBZ4033671.1"/>
    <property type="molecule type" value="Genomic_DNA"/>
</dbReference>
<sequence length="238" mass="27251">MDQTLIDNVRLAINPKFQDWVLFENGSYIVFNNTDTIEDIRTEAVKIMAEYGPVHIGSPAGDFGVTTLKKAKGWSISGHYYGMYTYVHPAEINTTNPNESEIGLFGRSKRDLDGQNPIIIYINRKDIDVKLIAGFVGIKKIPLPFVLALNNYNPKLILKEESFEHRGSFWGKTDYYENIEKIDIYLAYKTTNIEITKINSIFTFIGNTNNNLELKKCLAFFQEKKCNLTQKALDFLNQ</sequence>
<accession>A0A9X1H783</accession>
<protein>
    <submittedName>
        <fullName evidence="1">Uncharacterized protein</fullName>
    </submittedName>
</protein>
<dbReference type="RefSeq" id="WP_223704484.1">
    <property type="nucleotide sequence ID" value="NZ_JAINUY010000001.1"/>
</dbReference>
<evidence type="ECO:0000313" key="1">
    <source>
        <dbReference type="EMBL" id="MBZ4033671.1"/>
    </source>
</evidence>
<comment type="caution">
    <text evidence="1">The sequence shown here is derived from an EMBL/GenBank/DDBJ whole genome shotgun (WGS) entry which is preliminary data.</text>
</comment>
<organism evidence="1 2">
    <name type="scientific">Flavobacterium potami</name>
    <dbReference type="NCBI Taxonomy" id="2872310"/>
    <lineage>
        <taxon>Bacteria</taxon>
        <taxon>Pseudomonadati</taxon>
        <taxon>Bacteroidota</taxon>
        <taxon>Flavobacteriia</taxon>
        <taxon>Flavobacteriales</taxon>
        <taxon>Flavobacteriaceae</taxon>
        <taxon>Flavobacterium</taxon>
    </lineage>
</organism>
<evidence type="ECO:0000313" key="2">
    <source>
        <dbReference type="Proteomes" id="UP001139366"/>
    </source>
</evidence>
<gene>
    <name evidence="1" type="ORF">K6T82_02770</name>
</gene>
<keyword evidence="2" id="KW-1185">Reference proteome</keyword>
<name>A0A9X1H783_9FLAO</name>
<dbReference type="AlphaFoldDB" id="A0A9X1H783"/>
<proteinExistence type="predicted"/>
<reference evidence="1 2" key="1">
    <citation type="journal article" date="2023" name="Antonie Van Leeuwenhoek">
        <title>Flavobacterium potami sp. nov., a multi-metal resistance genes harbouring bacterium isolated from shallow river silt.</title>
        <authorList>
            <person name="Li S."/>
            <person name="Mao S."/>
            <person name="Mu W."/>
            <person name="Guo B."/>
            <person name="Li C."/>
            <person name="Zhu Q."/>
            <person name="Hou X."/>
            <person name="Zhao Y."/>
            <person name="Wei S."/>
            <person name="Liu H."/>
            <person name="Liu A."/>
        </authorList>
    </citation>
    <scope>NUCLEOTIDE SEQUENCE [LARGE SCALE GENOMIC DNA]</scope>
    <source>
        <strain evidence="1 2">17A</strain>
    </source>
</reference>